<reference evidence="1 2" key="1">
    <citation type="submission" date="2024-01" db="EMBL/GenBank/DDBJ databases">
        <title>The genomes of 5 underutilized Papilionoideae crops provide insights into root nodulation and disease resistanc.</title>
        <authorList>
            <person name="Jiang F."/>
        </authorList>
    </citation>
    <scope>NUCLEOTIDE SEQUENCE [LARGE SCALE GENOMIC DNA]</scope>
    <source>
        <strain evidence="1">JINMINGXINNONG_FW02</strain>
        <tissue evidence="1">Leaves</tissue>
    </source>
</reference>
<gene>
    <name evidence="1" type="ORF">VNO80_19536</name>
</gene>
<keyword evidence="2" id="KW-1185">Reference proteome</keyword>
<sequence length="122" mass="13708">MSTNNFVELQTMSKEVEEEELIPLFYNPDYVLVDESIKCSSSSCLSCSSIKFLPSLIQLDHIDTKIYKNNFTKDDDIWELNFVPSQDLPFFMSLSLNELIGLGGFVVAMDSTNKANACSTCV</sequence>
<name>A0AAN9R0R5_PHACN</name>
<evidence type="ECO:0000313" key="1">
    <source>
        <dbReference type="EMBL" id="KAK7354079.1"/>
    </source>
</evidence>
<protein>
    <submittedName>
        <fullName evidence="1">Uncharacterized protein</fullName>
    </submittedName>
</protein>
<comment type="caution">
    <text evidence="1">The sequence shown here is derived from an EMBL/GenBank/DDBJ whole genome shotgun (WGS) entry which is preliminary data.</text>
</comment>
<proteinExistence type="predicted"/>
<dbReference type="Proteomes" id="UP001374584">
    <property type="component" value="Unassembled WGS sequence"/>
</dbReference>
<organism evidence="1 2">
    <name type="scientific">Phaseolus coccineus</name>
    <name type="common">Scarlet runner bean</name>
    <name type="synonym">Phaseolus multiflorus</name>
    <dbReference type="NCBI Taxonomy" id="3886"/>
    <lineage>
        <taxon>Eukaryota</taxon>
        <taxon>Viridiplantae</taxon>
        <taxon>Streptophyta</taxon>
        <taxon>Embryophyta</taxon>
        <taxon>Tracheophyta</taxon>
        <taxon>Spermatophyta</taxon>
        <taxon>Magnoliopsida</taxon>
        <taxon>eudicotyledons</taxon>
        <taxon>Gunneridae</taxon>
        <taxon>Pentapetalae</taxon>
        <taxon>rosids</taxon>
        <taxon>fabids</taxon>
        <taxon>Fabales</taxon>
        <taxon>Fabaceae</taxon>
        <taxon>Papilionoideae</taxon>
        <taxon>50 kb inversion clade</taxon>
        <taxon>NPAAA clade</taxon>
        <taxon>indigoferoid/millettioid clade</taxon>
        <taxon>Phaseoleae</taxon>
        <taxon>Phaseolus</taxon>
    </lineage>
</organism>
<dbReference type="EMBL" id="JAYMYR010000007">
    <property type="protein sequence ID" value="KAK7354079.1"/>
    <property type="molecule type" value="Genomic_DNA"/>
</dbReference>
<evidence type="ECO:0000313" key="2">
    <source>
        <dbReference type="Proteomes" id="UP001374584"/>
    </source>
</evidence>
<dbReference type="AlphaFoldDB" id="A0AAN9R0R5"/>
<accession>A0AAN9R0R5</accession>